<dbReference type="RefSeq" id="WP_406786216.1">
    <property type="nucleotide sequence ID" value="NZ_JBJIAA010000002.1"/>
</dbReference>
<dbReference type="Proteomes" id="UP001623592">
    <property type="component" value="Unassembled WGS sequence"/>
</dbReference>
<reference evidence="2 3" key="1">
    <citation type="submission" date="2024-11" db="EMBL/GenBank/DDBJ databases">
        <authorList>
            <person name="Heng Y.C."/>
            <person name="Lim A.C.H."/>
            <person name="Lee J.K.Y."/>
            <person name="Kittelmann S."/>
        </authorList>
    </citation>
    <scope>NUCLEOTIDE SEQUENCE [LARGE SCALE GENOMIC DNA]</scope>
    <source>
        <strain evidence="2 3">WILCCON 0114</strain>
    </source>
</reference>
<accession>A0ABW8TAZ7</accession>
<dbReference type="EMBL" id="JBJIAA010000002">
    <property type="protein sequence ID" value="MFL0249552.1"/>
    <property type="molecule type" value="Genomic_DNA"/>
</dbReference>
<evidence type="ECO:0000259" key="1">
    <source>
        <dbReference type="Pfam" id="PF09860"/>
    </source>
</evidence>
<evidence type="ECO:0000313" key="2">
    <source>
        <dbReference type="EMBL" id="MFL0249552.1"/>
    </source>
</evidence>
<dbReference type="InterPro" id="IPR018656">
    <property type="entry name" value="DUF2087"/>
</dbReference>
<comment type="caution">
    <text evidence="2">The sequence shown here is derived from an EMBL/GenBank/DDBJ whole genome shotgun (WGS) entry which is preliminary data.</text>
</comment>
<evidence type="ECO:0000313" key="3">
    <source>
        <dbReference type="Proteomes" id="UP001623592"/>
    </source>
</evidence>
<proteinExistence type="predicted"/>
<organism evidence="2 3">
    <name type="scientific">Clostridium neuense</name>
    <dbReference type="NCBI Taxonomy" id="1728934"/>
    <lineage>
        <taxon>Bacteria</taxon>
        <taxon>Bacillati</taxon>
        <taxon>Bacillota</taxon>
        <taxon>Clostridia</taxon>
        <taxon>Eubacteriales</taxon>
        <taxon>Clostridiaceae</taxon>
        <taxon>Clostridium</taxon>
    </lineage>
</organism>
<keyword evidence="3" id="KW-1185">Reference proteome</keyword>
<dbReference type="SUPFAM" id="SSF46894">
    <property type="entry name" value="C-terminal effector domain of the bipartite response regulators"/>
    <property type="match status" value="1"/>
</dbReference>
<dbReference type="Pfam" id="PF09860">
    <property type="entry name" value="DUF2087"/>
    <property type="match status" value="1"/>
</dbReference>
<dbReference type="Gene3D" id="1.10.10.10">
    <property type="entry name" value="Winged helix-like DNA-binding domain superfamily/Winged helix DNA-binding domain"/>
    <property type="match status" value="1"/>
</dbReference>
<protein>
    <submittedName>
        <fullName evidence="2">DUF2087 domain-containing protein</fullName>
    </submittedName>
</protein>
<sequence>MDISEVFWNSSIEDIKKGYVYDEGKEVYICLICGETFEKGMIYKYENSFYEAEKYMRLHISKKHVSVFDYLINMNKVYTGLTDIQREYLMHYKNNFSDKEISEKMGGSQSTIRNYRFKLREKEKQAKVFLAIMDSIKDEKESLKQNKNEELITVHRTANMTDERFAITEDEEEKVIKNYFDKEGHLKEFPSKEKKKIIVLRHILKSFKSGEKYNEKQVNLVLKRMYDDYVSLRRALIEYGFMDRKDDCSQYWVKE</sequence>
<dbReference type="InterPro" id="IPR016032">
    <property type="entry name" value="Sig_transdc_resp-reg_C-effctor"/>
</dbReference>
<name>A0ABW8TAZ7_9CLOT</name>
<feature type="domain" description="DUF2087" evidence="1">
    <location>
        <begin position="185"/>
        <end position="253"/>
    </location>
</feature>
<dbReference type="InterPro" id="IPR036388">
    <property type="entry name" value="WH-like_DNA-bd_sf"/>
</dbReference>
<gene>
    <name evidence="2" type="ORF">ACJDT4_03885</name>
</gene>